<dbReference type="EMBL" id="BAAAYN010000023">
    <property type="protein sequence ID" value="GAA3388310.1"/>
    <property type="molecule type" value="Genomic_DNA"/>
</dbReference>
<protein>
    <recommendedName>
        <fullName evidence="4">Secreted protein</fullName>
    </recommendedName>
</protein>
<dbReference type="PROSITE" id="PS51257">
    <property type="entry name" value="PROKAR_LIPOPROTEIN"/>
    <property type="match status" value="1"/>
</dbReference>
<evidence type="ECO:0000256" key="1">
    <source>
        <dbReference type="SAM" id="SignalP"/>
    </source>
</evidence>
<gene>
    <name evidence="2" type="ORF">GCM10020369_33990</name>
</gene>
<reference evidence="3" key="1">
    <citation type="journal article" date="2019" name="Int. J. Syst. Evol. Microbiol.">
        <title>The Global Catalogue of Microorganisms (GCM) 10K type strain sequencing project: providing services to taxonomists for standard genome sequencing and annotation.</title>
        <authorList>
            <consortium name="The Broad Institute Genomics Platform"/>
            <consortium name="The Broad Institute Genome Sequencing Center for Infectious Disease"/>
            <person name="Wu L."/>
            <person name="Ma J."/>
        </authorList>
    </citation>
    <scope>NUCLEOTIDE SEQUENCE [LARGE SCALE GENOMIC DNA]</scope>
    <source>
        <strain evidence="3">JCM 9458</strain>
    </source>
</reference>
<accession>A0ABP6T0B0</accession>
<organism evidence="2 3">
    <name type="scientific">Cryptosporangium minutisporangium</name>
    <dbReference type="NCBI Taxonomy" id="113569"/>
    <lineage>
        <taxon>Bacteria</taxon>
        <taxon>Bacillati</taxon>
        <taxon>Actinomycetota</taxon>
        <taxon>Actinomycetes</taxon>
        <taxon>Cryptosporangiales</taxon>
        <taxon>Cryptosporangiaceae</taxon>
        <taxon>Cryptosporangium</taxon>
    </lineage>
</organism>
<dbReference type="Proteomes" id="UP001501676">
    <property type="component" value="Unassembled WGS sequence"/>
</dbReference>
<evidence type="ECO:0000313" key="2">
    <source>
        <dbReference type="EMBL" id="GAA3388310.1"/>
    </source>
</evidence>
<dbReference type="RefSeq" id="WP_345729089.1">
    <property type="nucleotide sequence ID" value="NZ_BAAAYN010000023.1"/>
</dbReference>
<sequence>MRRYRRLLTAAAVLVALGVGGCADDPTEPPVCESLAAAQVTVDHIRETNDSENGLSQLRPYLAQLRTDLQQLYADAKTQYAPQAEALRTSVDELSTRVDTAKADPNTENIAAVRSAVGGVRESARQLRDALAGTC</sequence>
<name>A0ABP6T0B0_9ACTN</name>
<proteinExistence type="predicted"/>
<keyword evidence="1" id="KW-0732">Signal</keyword>
<feature type="chain" id="PRO_5045399774" description="Secreted protein" evidence="1">
    <location>
        <begin position="24"/>
        <end position="135"/>
    </location>
</feature>
<keyword evidence="3" id="KW-1185">Reference proteome</keyword>
<evidence type="ECO:0000313" key="3">
    <source>
        <dbReference type="Proteomes" id="UP001501676"/>
    </source>
</evidence>
<comment type="caution">
    <text evidence="2">The sequence shown here is derived from an EMBL/GenBank/DDBJ whole genome shotgun (WGS) entry which is preliminary data.</text>
</comment>
<feature type="signal peptide" evidence="1">
    <location>
        <begin position="1"/>
        <end position="23"/>
    </location>
</feature>
<evidence type="ECO:0008006" key="4">
    <source>
        <dbReference type="Google" id="ProtNLM"/>
    </source>
</evidence>